<sequence length="383" mass="42668">MIEKVRNMSCVDCRFAPACVTVRTRNLCENCFIRFLQTKVLRRMERYRLRNAPKDRQRKLILPLSYGVSSLALLHIVSGLLLKQRTTGQKRTAFDLHVLIVDPVSLHPSKGAAASGRLAKIKEAYPDNTYSEVPLRSIFDYDPDIRGDISQHTGIPLGSNPSRSDEEILNLFRASFSTATACADIDGILLRRLIVAFAKSHKCDGILWGDSDSRLAAKTLANVAKGRGSSLVWNVCEGMSPWDIYFNFPLRDLYKSELEVYASYALRDLQQIIDQDPRNFEDLSNRHMSIEDLMSQYVLTQGAKYPGVMANIVRTVDKLTTPGVENAKMCILCRVPADENLNTASGSQMDIGSDGRTTTVPPSTCYGCMRTLLDMKAPTSNSG</sequence>
<dbReference type="SUPFAM" id="SSF52402">
    <property type="entry name" value="Adenine nucleotide alpha hydrolases-like"/>
    <property type="match status" value="1"/>
</dbReference>
<keyword evidence="2 3" id="KW-0819">tRNA processing</keyword>
<reference evidence="6" key="2">
    <citation type="journal article" date="2009" name="Genome Res.">
        <title>Comparative genomic analyses of the human fungal pathogens Coccidioides and their relatives.</title>
        <authorList>
            <person name="Sharpton T.J."/>
            <person name="Stajich J.E."/>
            <person name="Rounsley S.D."/>
            <person name="Gardner M.J."/>
            <person name="Wortman J.R."/>
            <person name="Jordar V.S."/>
            <person name="Maiti R."/>
            <person name="Kodira C.D."/>
            <person name="Neafsey D.E."/>
            <person name="Zeng Q."/>
            <person name="Hung C.-Y."/>
            <person name="McMahan C."/>
            <person name="Muszewska A."/>
            <person name="Grynberg M."/>
            <person name="Mandel M.A."/>
            <person name="Kellner E.M."/>
            <person name="Barker B.M."/>
            <person name="Galgiani J.N."/>
            <person name="Orbach M.J."/>
            <person name="Kirkland T.N."/>
            <person name="Cole G.T."/>
            <person name="Henn M.R."/>
            <person name="Birren B.W."/>
            <person name="Taylor J.W."/>
        </authorList>
    </citation>
    <scope>NUCLEOTIDE SEQUENCE [LARGE SCALE GENOMIC DNA]</scope>
    <source>
        <strain evidence="6">RMSCC 3488</strain>
    </source>
</reference>
<dbReference type="GO" id="GO:0005829">
    <property type="term" value="C:cytosol"/>
    <property type="evidence" value="ECO:0007669"/>
    <property type="project" value="TreeGrafter"/>
</dbReference>
<comment type="function">
    <text evidence="3">Plays a central role in 2-thiolation of mcm(5)S(2)U at tRNA wobble positions of tRNA(Lys), tRNA(Glu) and tRNA(Gln). May act by forming a heterodimer with NCS6 that ligates sulfur from thiocarboxylated URM1 onto the uridine of tRNAs at wobble position. Prior mcm(5) tRNA modification by the elongator complex is required for 2-thiolation. May also be involved in protein urmylation.</text>
</comment>
<dbReference type="GO" id="GO:0032447">
    <property type="term" value="P:protein urmylation"/>
    <property type="evidence" value="ECO:0007669"/>
    <property type="project" value="UniProtKB-UniRule"/>
</dbReference>
<dbReference type="InterPro" id="IPR019407">
    <property type="entry name" value="CTU2"/>
</dbReference>
<dbReference type="InterPro" id="IPR014729">
    <property type="entry name" value="Rossmann-like_a/b/a_fold"/>
</dbReference>
<dbReference type="UniPathway" id="UPA00988"/>
<keyword evidence="4" id="KW-0812">Transmembrane</keyword>
<dbReference type="GO" id="GO:0016779">
    <property type="term" value="F:nucleotidyltransferase activity"/>
    <property type="evidence" value="ECO:0007669"/>
    <property type="project" value="UniProtKB-UniRule"/>
</dbReference>
<keyword evidence="4" id="KW-0472">Membrane</keyword>
<comment type="subcellular location">
    <subcellularLocation>
        <location evidence="3">Cytoplasm</location>
    </subcellularLocation>
</comment>
<dbReference type="GO" id="GO:0002143">
    <property type="term" value="P:tRNA wobble position uridine thiolation"/>
    <property type="evidence" value="ECO:0007669"/>
    <property type="project" value="TreeGrafter"/>
</dbReference>
<organism evidence="5 6">
    <name type="scientific">Coccidioides posadasii RMSCC 3488</name>
    <dbReference type="NCBI Taxonomy" id="454284"/>
    <lineage>
        <taxon>Eukaryota</taxon>
        <taxon>Fungi</taxon>
        <taxon>Dikarya</taxon>
        <taxon>Ascomycota</taxon>
        <taxon>Pezizomycotina</taxon>
        <taxon>Eurotiomycetes</taxon>
        <taxon>Eurotiomycetidae</taxon>
        <taxon>Onygenales</taxon>
        <taxon>Onygenaceae</taxon>
        <taxon>Coccidioides</taxon>
    </lineage>
</organism>
<reference evidence="6" key="3">
    <citation type="journal article" date="2010" name="Genome Res.">
        <title>Population genomic sequencing of Coccidioides fungi reveals recent hybridization and transposon control.</title>
        <authorList>
            <person name="Neafsey D.E."/>
            <person name="Barker B.M."/>
            <person name="Sharpton T.J."/>
            <person name="Stajich J.E."/>
            <person name="Park D.J."/>
            <person name="Whiston E."/>
            <person name="Hung C.-Y."/>
            <person name="McMahan C."/>
            <person name="White J."/>
            <person name="Sykes S."/>
            <person name="Heiman D."/>
            <person name="Young S."/>
            <person name="Zeng Q."/>
            <person name="Abouelleil A."/>
            <person name="Aftuck L."/>
            <person name="Bessette D."/>
            <person name="Brown A."/>
            <person name="FitzGerald M."/>
            <person name="Lui A."/>
            <person name="Macdonald J.P."/>
            <person name="Priest M."/>
            <person name="Orbach M.J."/>
            <person name="Galgiani J.N."/>
            <person name="Kirkland T.N."/>
            <person name="Cole G.T."/>
            <person name="Birren B.W."/>
            <person name="Henn M.R."/>
            <person name="Taylor J.W."/>
            <person name="Rounsley S.D."/>
        </authorList>
    </citation>
    <scope>NUCLEOTIDE SEQUENCE [LARGE SCALE GENOMIC DNA]</scope>
    <source>
        <strain evidence="6">RMSCC 3488</strain>
    </source>
</reference>
<evidence type="ECO:0000313" key="5">
    <source>
        <dbReference type="EMBL" id="KMM71954.1"/>
    </source>
</evidence>
<gene>
    <name evidence="3" type="primary">NCS2</name>
    <name evidence="3" type="synonym">CTU2</name>
    <name evidence="5" type="ORF">CPAG_08254</name>
</gene>
<keyword evidence="1 3" id="KW-0963">Cytoplasm</keyword>
<evidence type="ECO:0000256" key="4">
    <source>
        <dbReference type="SAM" id="Phobius"/>
    </source>
</evidence>
<dbReference type="OrthoDB" id="25129at2759"/>
<proteinExistence type="inferred from homology"/>
<dbReference type="GO" id="GO:0000049">
    <property type="term" value="F:tRNA binding"/>
    <property type="evidence" value="ECO:0007669"/>
    <property type="project" value="InterPro"/>
</dbReference>
<dbReference type="HAMAP" id="MF_03054">
    <property type="entry name" value="CTU2"/>
    <property type="match status" value="1"/>
</dbReference>
<dbReference type="VEuPathDB" id="FungiDB:CPAG_08254"/>
<evidence type="ECO:0000256" key="2">
    <source>
        <dbReference type="ARBA" id="ARBA00022694"/>
    </source>
</evidence>
<dbReference type="Proteomes" id="UP000054567">
    <property type="component" value="Unassembled WGS sequence"/>
</dbReference>
<protein>
    <recommendedName>
        <fullName evidence="3">Cytoplasmic tRNA 2-thiolation protein 2</fullName>
    </recommendedName>
</protein>
<accession>A0A0J6FSB6</accession>
<dbReference type="GO" id="GO:0016783">
    <property type="term" value="F:sulfurtransferase activity"/>
    <property type="evidence" value="ECO:0007669"/>
    <property type="project" value="TreeGrafter"/>
</dbReference>
<dbReference type="Gene3D" id="3.40.50.620">
    <property type="entry name" value="HUPs"/>
    <property type="match status" value="1"/>
</dbReference>
<comment type="similarity">
    <text evidence="3">Belongs to the CTU2/NCS2 family.</text>
</comment>
<dbReference type="PANTHER" id="PTHR20882">
    <property type="entry name" value="CYTOPLASMIC TRNA 2-THIOLATION PROTEIN 2"/>
    <property type="match status" value="1"/>
</dbReference>
<dbReference type="Pfam" id="PF10288">
    <property type="entry name" value="CTU2"/>
    <property type="match status" value="1"/>
</dbReference>
<dbReference type="AlphaFoldDB" id="A0A0J6FSB6"/>
<dbReference type="FunFam" id="3.40.50.620:FF:000143">
    <property type="entry name" value="Cytoplasmic tRNA 2-thiolation protein 2"/>
    <property type="match status" value="1"/>
</dbReference>
<evidence type="ECO:0000313" key="6">
    <source>
        <dbReference type="Proteomes" id="UP000054567"/>
    </source>
</evidence>
<name>A0A0J6FSB6_COCPO</name>
<feature type="transmembrane region" description="Helical" evidence="4">
    <location>
        <begin position="60"/>
        <end position="82"/>
    </location>
</feature>
<evidence type="ECO:0000256" key="1">
    <source>
        <dbReference type="ARBA" id="ARBA00022490"/>
    </source>
</evidence>
<dbReference type="PANTHER" id="PTHR20882:SF14">
    <property type="entry name" value="CYTOPLASMIC TRNA 2-THIOLATION PROTEIN 2"/>
    <property type="match status" value="1"/>
</dbReference>
<reference evidence="5 6" key="1">
    <citation type="submission" date="2007-06" db="EMBL/GenBank/DDBJ databases">
        <title>The Genome Sequence of Coccidioides posadasii RMSCC_3488.</title>
        <authorList>
            <consortium name="Coccidioides Genome Resources Consortium"/>
            <consortium name="The Broad Institute Genome Sequencing Platform"/>
            <person name="Henn M.R."/>
            <person name="Sykes S."/>
            <person name="Young S."/>
            <person name="Jaffe D."/>
            <person name="Berlin A."/>
            <person name="Alvarez P."/>
            <person name="Butler J."/>
            <person name="Gnerre S."/>
            <person name="Grabherr M."/>
            <person name="Mauceli E."/>
            <person name="Brockman W."/>
            <person name="Kodira C."/>
            <person name="Alvarado L."/>
            <person name="Zeng Q."/>
            <person name="Crawford M."/>
            <person name="Antoine C."/>
            <person name="Devon K."/>
            <person name="Galgiani J."/>
            <person name="Orsborn K."/>
            <person name="Lewis M.L."/>
            <person name="Nusbaum C."/>
            <person name="Galagan J."/>
            <person name="Birren B."/>
        </authorList>
    </citation>
    <scope>NUCLEOTIDE SEQUENCE [LARGE SCALE GENOMIC DNA]</scope>
    <source>
        <strain evidence="5 6">RMSCC 3488</strain>
    </source>
</reference>
<dbReference type="EMBL" id="DS268113">
    <property type="protein sequence ID" value="KMM71954.1"/>
    <property type="molecule type" value="Genomic_DNA"/>
</dbReference>
<keyword evidence="4" id="KW-1133">Transmembrane helix</keyword>
<comment type="pathway">
    <text evidence="3">tRNA modification; 5-methoxycarbonylmethyl-2-thiouridine-tRNA biosynthesis.</text>
</comment>
<evidence type="ECO:0000256" key="3">
    <source>
        <dbReference type="HAMAP-Rule" id="MF_03054"/>
    </source>
</evidence>